<dbReference type="VEuPathDB" id="FungiDB:CJJ09_005019"/>
<dbReference type="VEuPathDB" id="FungiDB:CJI96_0005417"/>
<evidence type="ECO:0000313" key="2">
    <source>
        <dbReference type="Proteomes" id="UP000037122"/>
    </source>
</evidence>
<dbReference type="EMBL" id="LGST01000031">
    <property type="protein sequence ID" value="KND98614.1"/>
    <property type="molecule type" value="Genomic_DNA"/>
</dbReference>
<protein>
    <submittedName>
        <fullName evidence="1">Uncharacterized protein</fullName>
    </submittedName>
</protein>
<sequence>MSLSEACDELLKTGILDHEHGIPKLWHKLAEELQKPQGPHDQYYNLNKRLLANLDEIVYKDKLKQLGALSAEEIDSLYDQMIQLEPLKLLPPGTDLDAFLENHTKAFKTGVLMGDYLPSALPIVRAIHHGNNNLADLEISILNNLKRLYSHYNDHPANVKYLIKAYREKNNVTAETASVAAEVQSYIHSVLLPKLQRLEKLNAELQVLQNTYNNQVEARSSAAEKAPLETKKLRAEVLLLSKRLTSLAVLCDFLPNLILCQASNWHSDKLLRTILGDCQNIAEAIEGYIPTLHYRKAKSLRVDDLLQIDFEPLASV</sequence>
<dbReference type="Proteomes" id="UP000037122">
    <property type="component" value="Unassembled WGS sequence"/>
</dbReference>
<proteinExistence type="predicted"/>
<evidence type="ECO:0000313" key="1">
    <source>
        <dbReference type="EMBL" id="KND98614.1"/>
    </source>
</evidence>
<dbReference type="VEuPathDB" id="FungiDB:CJJ07_003281"/>
<dbReference type="VEuPathDB" id="FungiDB:B9J08_004395"/>
<organism evidence="1 2">
    <name type="scientific">Candidozyma auris</name>
    <name type="common">Yeast</name>
    <name type="synonym">Candida auris</name>
    <dbReference type="NCBI Taxonomy" id="498019"/>
    <lineage>
        <taxon>Eukaryota</taxon>
        <taxon>Fungi</taxon>
        <taxon>Dikarya</taxon>
        <taxon>Ascomycota</taxon>
        <taxon>Saccharomycotina</taxon>
        <taxon>Pichiomycetes</taxon>
        <taxon>Metschnikowiaceae</taxon>
        <taxon>Candidozyma</taxon>
    </lineage>
</organism>
<name>A0A0L0NX87_CANAR</name>
<gene>
    <name evidence="1" type="ORF">QG37_04511</name>
</gene>
<comment type="caution">
    <text evidence="1">The sequence shown here is derived from an EMBL/GenBank/DDBJ whole genome shotgun (WGS) entry which is preliminary data.</text>
</comment>
<dbReference type="AlphaFoldDB" id="A0A0L0NX87"/>
<dbReference type="VEuPathDB" id="FungiDB:QG37_04511"/>
<dbReference type="VEuPathDB" id="FungiDB:CJI97_004458"/>
<accession>A0A0L0NX87</accession>
<reference evidence="2" key="1">
    <citation type="journal article" date="2015" name="BMC Genomics">
        <title>Draft genome of a commonly misdiagnosed multidrug resistant pathogen Candida auris.</title>
        <authorList>
            <person name="Chatterjee S."/>
            <person name="Alampalli S.V."/>
            <person name="Nageshan R.K."/>
            <person name="Chettiar S.T."/>
            <person name="Joshi S."/>
            <person name="Tatu U.S."/>
        </authorList>
    </citation>
    <scope>NUCLEOTIDE SEQUENCE [LARGE SCALE GENOMIC DNA]</scope>
    <source>
        <strain evidence="2">6684</strain>
    </source>
</reference>